<dbReference type="InterPro" id="IPR013783">
    <property type="entry name" value="Ig-like_fold"/>
</dbReference>
<evidence type="ECO:0000256" key="1">
    <source>
        <dbReference type="SAM" id="SignalP"/>
    </source>
</evidence>
<feature type="domain" description="Pesticidal crystal protein Cry22Aa Ig-like" evidence="2">
    <location>
        <begin position="387"/>
        <end position="452"/>
    </location>
</feature>
<evidence type="ECO:0000259" key="2">
    <source>
        <dbReference type="Pfam" id="PF16403"/>
    </source>
</evidence>
<feature type="signal peptide" evidence="1">
    <location>
        <begin position="1"/>
        <end position="27"/>
    </location>
</feature>
<proteinExistence type="predicted"/>
<evidence type="ECO:0000313" key="3">
    <source>
        <dbReference type="EMBL" id="UQF79768.1"/>
    </source>
</evidence>
<gene>
    <name evidence="3" type="ORF">M3I41_00350</name>
</gene>
<reference evidence="3" key="1">
    <citation type="submission" date="2022-05" db="EMBL/GenBank/DDBJ databases">
        <title>Using nanopore sequencing to obtain complete genomes from saliva samples.</title>
        <authorList>
            <person name="Baker J.L."/>
        </authorList>
    </citation>
    <scope>NUCLEOTIDE SEQUENCE</scope>
    <source>
        <strain evidence="3">JCVI-JB-Ag32</strain>
    </source>
</reference>
<dbReference type="SUPFAM" id="SSF55797">
    <property type="entry name" value="PR-1-like"/>
    <property type="match status" value="1"/>
</dbReference>
<dbReference type="EMBL" id="CP097095">
    <property type="protein sequence ID" value="UQF79768.1"/>
    <property type="molecule type" value="Genomic_DNA"/>
</dbReference>
<evidence type="ECO:0000313" key="4">
    <source>
        <dbReference type="Proteomes" id="UP000830236"/>
    </source>
</evidence>
<keyword evidence="1" id="KW-0732">Signal</keyword>
<accession>A0A9E7AQE4</accession>
<protein>
    <submittedName>
        <fullName evidence="3">DUF5011 domain-containing protein</fullName>
    </submittedName>
</protein>
<dbReference type="Proteomes" id="UP000830236">
    <property type="component" value="Chromosome"/>
</dbReference>
<dbReference type="GO" id="GO:0005975">
    <property type="term" value="P:carbohydrate metabolic process"/>
    <property type="evidence" value="ECO:0007669"/>
    <property type="project" value="UniProtKB-ARBA"/>
</dbReference>
<feature type="chain" id="PRO_5039250831" evidence="1">
    <location>
        <begin position="28"/>
        <end position="554"/>
    </location>
</feature>
<dbReference type="InterPro" id="IPR035940">
    <property type="entry name" value="CAP_sf"/>
</dbReference>
<dbReference type="AlphaFoldDB" id="A0A9E7AQE4"/>
<dbReference type="Gene3D" id="2.60.40.10">
    <property type="entry name" value="Immunoglobulins"/>
    <property type="match status" value="1"/>
</dbReference>
<name>A0A9E7AQE4_9ACTO</name>
<dbReference type="Pfam" id="PF16403">
    <property type="entry name" value="Bact_surface_Ig-like"/>
    <property type="match status" value="1"/>
</dbReference>
<dbReference type="InterPro" id="IPR032179">
    <property type="entry name" value="Cry22Aa_Ig-like"/>
</dbReference>
<sequence length="554" mass="59029">MQKLRKYGVFTLALAMSASALIPTAAASPKAGTALPAATSSATPQMVDMTTSWSQAQKLNQQVQSLGKQVAPQITDSCSYVPLPQDARQGYVDYLNTLRAFNNIGATKLSPNETIHREAQEGSIAMTTASGISHGLKPETQKGNSRFRPGPNGTWPCSTAGGVRSTLSGLLSWTTWQSATMAYHADNLAADSGVSSLGHRMYMFSPNLVYTAVGASRSSSARSSSVNQVVLSYAHGSRFADMSYETGSITQPDSKVKRPATMEWPAAGYFPYSLMSKDAEWSLSVLSSEAKLLEGAQVEITAPNGTVTRPTARTTGISESSGYQSVAFAAPALVAKPAANTVATYTVKITAKGKSWTYPVRLFSSLSGDALSSSADKTAPVFSMPATSKVAYGAKFNALEGVTAFDDRDGDVTKSITVVNNLNTSRPGTQTVVYRVKDKAGNSTEFKRSVTVLSQQESKASVFIVGNAVSNKDAIVQVNGLKGDYQITIKWVTTKKQGNSTYWYSYWRGPYNVSVNLQTRTTVSLKDVPSGAKLSVILKQGGKDILTSTEVTVK</sequence>
<organism evidence="3 4">
    <name type="scientific">Actinomyces graevenitzii</name>
    <dbReference type="NCBI Taxonomy" id="55565"/>
    <lineage>
        <taxon>Bacteria</taxon>
        <taxon>Bacillati</taxon>
        <taxon>Actinomycetota</taxon>
        <taxon>Actinomycetes</taxon>
        <taxon>Actinomycetales</taxon>
        <taxon>Actinomycetaceae</taxon>
        <taxon>Actinomyces</taxon>
    </lineage>
</organism>
<dbReference type="KEGG" id="agh:M3I41_00350"/>